<gene>
    <name evidence="2" type="ORF">BUALT_Bualt08G0022800</name>
</gene>
<evidence type="ECO:0000313" key="3">
    <source>
        <dbReference type="Proteomes" id="UP000826271"/>
    </source>
</evidence>
<dbReference type="AlphaFoldDB" id="A0AAV6X4F9"/>
<dbReference type="EMBL" id="WHWC01000008">
    <property type="protein sequence ID" value="KAG8377338.1"/>
    <property type="molecule type" value="Genomic_DNA"/>
</dbReference>
<evidence type="ECO:0008006" key="4">
    <source>
        <dbReference type="Google" id="ProtNLM"/>
    </source>
</evidence>
<evidence type="ECO:0000256" key="1">
    <source>
        <dbReference type="SAM" id="MobiDB-lite"/>
    </source>
</evidence>
<evidence type="ECO:0000313" key="2">
    <source>
        <dbReference type="EMBL" id="KAG8377338.1"/>
    </source>
</evidence>
<proteinExistence type="predicted"/>
<feature type="compositionally biased region" description="Polar residues" evidence="1">
    <location>
        <begin position="1"/>
        <end position="13"/>
    </location>
</feature>
<accession>A0AAV6X4F9</accession>
<dbReference type="Proteomes" id="UP000826271">
    <property type="component" value="Unassembled WGS sequence"/>
</dbReference>
<feature type="region of interest" description="Disordered" evidence="1">
    <location>
        <begin position="1"/>
        <end position="29"/>
    </location>
</feature>
<reference evidence="2" key="1">
    <citation type="submission" date="2019-10" db="EMBL/GenBank/DDBJ databases">
        <authorList>
            <person name="Zhang R."/>
            <person name="Pan Y."/>
            <person name="Wang J."/>
            <person name="Ma R."/>
            <person name="Yu S."/>
        </authorList>
    </citation>
    <scope>NUCLEOTIDE SEQUENCE</scope>
    <source>
        <strain evidence="2">LA-IB0</strain>
        <tissue evidence="2">Leaf</tissue>
    </source>
</reference>
<keyword evidence="3" id="KW-1185">Reference proteome</keyword>
<comment type="caution">
    <text evidence="2">The sequence shown here is derived from an EMBL/GenBank/DDBJ whole genome shotgun (WGS) entry which is preliminary data.</text>
</comment>
<name>A0AAV6X4F9_9LAMI</name>
<protein>
    <recommendedName>
        <fullName evidence="4">Retrotransposon gag domain-containing protein</fullName>
    </recommendedName>
</protein>
<organism evidence="2 3">
    <name type="scientific">Buddleja alternifolia</name>
    <dbReference type="NCBI Taxonomy" id="168488"/>
    <lineage>
        <taxon>Eukaryota</taxon>
        <taxon>Viridiplantae</taxon>
        <taxon>Streptophyta</taxon>
        <taxon>Embryophyta</taxon>
        <taxon>Tracheophyta</taxon>
        <taxon>Spermatophyta</taxon>
        <taxon>Magnoliopsida</taxon>
        <taxon>eudicotyledons</taxon>
        <taxon>Gunneridae</taxon>
        <taxon>Pentapetalae</taxon>
        <taxon>asterids</taxon>
        <taxon>lamiids</taxon>
        <taxon>Lamiales</taxon>
        <taxon>Scrophulariaceae</taxon>
        <taxon>Buddlejeae</taxon>
        <taxon>Buddleja</taxon>
    </lineage>
</organism>
<sequence>MERSISCNPVPTRTRTERFGSETGFSPFPKMEFPRFDGDNPMSWVRHCNRYFQIISSISEEHKVPLAAMHLEGRAELWYQGSMEGKDLPIWIEFTAAELVRFDEVDPYLMVWGV</sequence>